<reference evidence="4" key="1">
    <citation type="submission" date="2025-08" db="UniProtKB">
        <authorList>
            <consortium name="RefSeq"/>
        </authorList>
    </citation>
    <scope>IDENTIFICATION</scope>
    <source>
        <tissue evidence="4">Whole organism</tissue>
    </source>
</reference>
<evidence type="ECO:0000313" key="3">
    <source>
        <dbReference type="Proteomes" id="UP000504606"/>
    </source>
</evidence>
<dbReference type="GO" id="GO:0008061">
    <property type="term" value="F:chitin binding"/>
    <property type="evidence" value="ECO:0007669"/>
    <property type="project" value="InterPro"/>
</dbReference>
<evidence type="ECO:0000256" key="1">
    <source>
        <dbReference type="SAM" id="SignalP"/>
    </source>
</evidence>
<keyword evidence="3" id="KW-1185">Reference proteome</keyword>
<accession>A0A9C6XTK3</accession>
<dbReference type="InterPro" id="IPR002557">
    <property type="entry name" value="Chitin-bd_dom"/>
</dbReference>
<feature type="signal peptide" evidence="1">
    <location>
        <begin position="1"/>
        <end position="20"/>
    </location>
</feature>
<keyword evidence="1" id="KW-0732">Signal</keyword>
<dbReference type="Proteomes" id="UP000504606">
    <property type="component" value="Unplaced"/>
</dbReference>
<organism evidence="3 4">
    <name type="scientific">Frankliniella occidentalis</name>
    <name type="common">Western flower thrips</name>
    <name type="synonym">Euthrips occidentalis</name>
    <dbReference type="NCBI Taxonomy" id="133901"/>
    <lineage>
        <taxon>Eukaryota</taxon>
        <taxon>Metazoa</taxon>
        <taxon>Ecdysozoa</taxon>
        <taxon>Arthropoda</taxon>
        <taxon>Hexapoda</taxon>
        <taxon>Insecta</taxon>
        <taxon>Pterygota</taxon>
        <taxon>Neoptera</taxon>
        <taxon>Paraneoptera</taxon>
        <taxon>Thysanoptera</taxon>
        <taxon>Terebrantia</taxon>
        <taxon>Thripoidea</taxon>
        <taxon>Thripidae</taxon>
        <taxon>Frankliniella</taxon>
    </lineage>
</organism>
<dbReference type="GO" id="GO:0005576">
    <property type="term" value="C:extracellular region"/>
    <property type="evidence" value="ECO:0007669"/>
    <property type="project" value="InterPro"/>
</dbReference>
<dbReference type="GeneID" id="127751278"/>
<evidence type="ECO:0000259" key="2">
    <source>
        <dbReference type="PROSITE" id="PS50940"/>
    </source>
</evidence>
<dbReference type="PROSITE" id="PS50940">
    <property type="entry name" value="CHIT_BIND_II"/>
    <property type="match status" value="1"/>
</dbReference>
<feature type="domain" description="Chitin-binding type-2" evidence="2">
    <location>
        <begin position="34"/>
        <end position="94"/>
    </location>
</feature>
<dbReference type="SMART" id="SM00494">
    <property type="entry name" value="ChtBD2"/>
    <property type="match status" value="1"/>
</dbReference>
<dbReference type="Gene3D" id="2.170.140.10">
    <property type="entry name" value="Chitin binding domain"/>
    <property type="match status" value="1"/>
</dbReference>
<protein>
    <submittedName>
        <fullName evidence="4">Peritrophin-1-like</fullName>
    </submittedName>
</protein>
<dbReference type="RefSeq" id="XP_052130515.1">
    <property type="nucleotide sequence ID" value="XM_052274555.1"/>
</dbReference>
<sequence length="102" mass="11084">MAAKFTLVLALCLCACAVLAVPYTKPTDIPDTIPRSCADRPAANDYLMVPSPETCTKFIVCDGDRETEFDCPSGLYFSYAKQYCDLPEASDCSDPTPSPDDE</sequence>
<evidence type="ECO:0000313" key="4">
    <source>
        <dbReference type="RefSeq" id="XP_052130515.1"/>
    </source>
</evidence>
<dbReference type="OrthoDB" id="6020543at2759"/>
<dbReference type="InterPro" id="IPR036508">
    <property type="entry name" value="Chitin-bd_dom_sf"/>
</dbReference>
<dbReference type="KEGG" id="foc:127751278"/>
<proteinExistence type="predicted"/>
<feature type="chain" id="PRO_5039657416" evidence="1">
    <location>
        <begin position="21"/>
        <end position="102"/>
    </location>
</feature>
<name>A0A9C6XTK3_FRAOC</name>
<dbReference type="SUPFAM" id="SSF57625">
    <property type="entry name" value="Invertebrate chitin-binding proteins"/>
    <property type="match status" value="1"/>
</dbReference>
<dbReference type="AlphaFoldDB" id="A0A9C6XTK3"/>
<dbReference type="Pfam" id="PF01607">
    <property type="entry name" value="CBM_14"/>
    <property type="match status" value="1"/>
</dbReference>
<gene>
    <name evidence="4" type="primary">LOC127751278</name>
</gene>